<comment type="catalytic activity">
    <reaction evidence="1">
        <text>Hydrolysis of terminal non-reducing N-acetyl-D-hexosamine residues in N-acetyl-beta-D-hexosaminides.</text>
        <dbReference type="EC" id="3.2.1.52"/>
    </reaction>
</comment>
<sequence>MTLPEQVGQLYMVGVSTAGLDAATSTAIRDTHTGSVVLLGNSTAGAAAITKVTKAVSALGTDAMPLMVAADQEGGRVQRLKGPGFSAIPTALDQSAMPAGELRDAARGWGQELAAVGVQYDLAPVADVVPQAKQSSNAPIGALKRNYGNDREVAARGVVEFTEGMAEAGIATSLKHFPGLGKVTTNTDFGAAKDTDVVPGDEDWSVFTAGIEAGASSVMVSSGVFMNLDPDHEGVFSSIIITDILRGELGFDKVVIADDLGAAVAVKDVPAAERGTRFIQAGGDLAINADPALLKAMVADTLAAAEADEAFATRVAGSAARVLELKADAGLLTCSA</sequence>
<dbReference type="InterPro" id="IPR050226">
    <property type="entry name" value="NagZ_Beta-hexosaminidase"/>
</dbReference>
<dbReference type="PANTHER" id="PTHR30480:SF13">
    <property type="entry name" value="BETA-HEXOSAMINIDASE"/>
    <property type="match status" value="1"/>
</dbReference>
<proteinExistence type="inferred from homology"/>
<keyword evidence="8" id="KW-1185">Reference proteome</keyword>
<dbReference type="RefSeq" id="WP_121899682.1">
    <property type="nucleotide sequence ID" value="NZ_REFW01000001.1"/>
</dbReference>
<comment type="caution">
    <text evidence="7">The sequence shown here is derived from an EMBL/GenBank/DDBJ whole genome shotgun (WGS) entry which is preliminary data.</text>
</comment>
<dbReference type="Proteomes" id="UP000275256">
    <property type="component" value="Unassembled WGS sequence"/>
</dbReference>
<dbReference type="Gene3D" id="3.20.20.300">
    <property type="entry name" value="Glycoside hydrolase, family 3, N-terminal domain"/>
    <property type="match status" value="1"/>
</dbReference>
<protein>
    <recommendedName>
        <fullName evidence="3">beta-N-acetylhexosaminidase</fullName>
        <ecNumber evidence="3">3.2.1.52</ecNumber>
    </recommendedName>
</protein>
<dbReference type="SUPFAM" id="SSF51445">
    <property type="entry name" value="(Trans)glycosidases"/>
    <property type="match status" value="1"/>
</dbReference>
<gene>
    <name evidence="7" type="ORF">EAX62_00140</name>
</gene>
<evidence type="ECO:0000313" key="8">
    <source>
        <dbReference type="Proteomes" id="UP000275256"/>
    </source>
</evidence>
<dbReference type="EC" id="3.2.1.52" evidence="3"/>
<evidence type="ECO:0000259" key="6">
    <source>
        <dbReference type="Pfam" id="PF00933"/>
    </source>
</evidence>
<organism evidence="7 8">
    <name type="scientific">Tessaracoccus antarcticus</name>
    <dbReference type="NCBI Taxonomy" id="2479848"/>
    <lineage>
        <taxon>Bacteria</taxon>
        <taxon>Bacillati</taxon>
        <taxon>Actinomycetota</taxon>
        <taxon>Actinomycetes</taxon>
        <taxon>Propionibacteriales</taxon>
        <taxon>Propionibacteriaceae</taxon>
        <taxon>Tessaracoccus</taxon>
    </lineage>
</organism>
<dbReference type="InterPro" id="IPR017853">
    <property type="entry name" value="GH"/>
</dbReference>
<evidence type="ECO:0000256" key="3">
    <source>
        <dbReference type="ARBA" id="ARBA00012663"/>
    </source>
</evidence>
<dbReference type="Pfam" id="PF00933">
    <property type="entry name" value="Glyco_hydro_3"/>
    <property type="match status" value="1"/>
</dbReference>
<dbReference type="AlphaFoldDB" id="A0A3M0G8A0"/>
<reference evidence="7 8" key="1">
    <citation type="submission" date="2018-10" db="EMBL/GenBank/DDBJ databases">
        <title>Tessaracoccus antarcticuss sp. nov., isolated from sediment.</title>
        <authorList>
            <person name="Zhou L.Y."/>
            <person name="Du Z.J."/>
        </authorList>
    </citation>
    <scope>NUCLEOTIDE SEQUENCE [LARGE SCALE GENOMIC DNA]</scope>
    <source>
        <strain evidence="7 8">JDX10</strain>
    </source>
</reference>
<dbReference type="EMBL" id="REFW01000001">
    <property type="protein sequence ID" value="RMB61134.1"/>
    <property type="molecule type" value="Genomic_DNA"/>
</dbReference>
<keyword evidence="4 7" id="KW-0378">Hydrolase</keyword>
<dbReference type="PANTHER" id="PTHR30480">
    <property type="entry name" value="BETA-HEXOSAMINIDASE-RELATED"/>
    <property type="match status" value="1"/>
</dbReference>
<evidence type="ECO:0000256" key="4">
    <source>
        <dbReference type="ARBA" id="ARBA00022801"/>
    </source>
</evidence>
<accession>A0A3M0G8A0</accession>
<dbReference type="GO" id="GO:0009254">
    <property type="term" value="P:peptidoglycan turnover"/>
    <property type="evidence" value="ECO:0007669"/>
    <property type="project" value="TreeGrafter"/>
</dbReference>
<evidence type="ECO:0000256" key="5">
    <source>
        <dbReference type="ARBA" id="ARBA00023295"/>
    </source>
</evidence>
<feature type="domain" description="Glycoside hydrolase family 3 N-terminal" evidence="6">
    <location>
        <begin position="2"/>
        <end position="324"/>
    </location>
</feature>
<dbReference type="InterPro" id="IPR036962">
    <property type="entry name" value="Glyco_hydro_3_N_sf"/>
</dbReference>
<dbReference type="GO" id="GO:0005975">
    <property type="term" value="P:carbohydrate metabolic process"/>
    <property type="evidence" value="ECO:0007669"/>
    <property type="project" value="InterPro"/>
</dbReference>
<dbReference type="InterPro" id="IPR001764">
    <property type="entry name" value="Glyco_hydro_3_N"/>
</dbReference>
<evidence type="ECO:0000313" key="7">
    <source>
        <dbReference type="EMBL" id="RMB61134.1"/>
    </source>
</evidence>
<evidence type="ECO:0000256" key="1">
    <source>
        <dbReference type="ARBA" id="ARBA00001231"/>
    </source>
</evidence>
<dbReference type="GO" id="GO:0004563">
    <property type="term" value="F:beta-N-acetylhexosaminidase activity"/>
    <property type="evidence" value="ECO:0007669"/>
    <property type="project" value="UniProtKB-EC"/>
</dbReference>
<comment type="similarity">
    <text evidence="2">Belongs to the glycosyl hydrolase 3 family.</text>
</comment>
<dbReference type="OrthoDB" id="9805821at2"/>
<keyword evidence="5" id="KW-0326">Glycosidase</keyword>
<evidence type="ECO:0000256" key="2">
    <source>
        <dbReference type="ARBA" id="ARBA00005336"/>
    </source>
</evidence>
<name>A0A3M0G8A0_9ACTN</name>